<dbReference type="EMBL" id="ML769402">
    <property type="protein sequence ID" value="KAE9406488.1"/>
    <property type="molecule type" value="Genomic_DNA"/>
</dbReference>
<evidence type="ECO:0000313" key="2">
    <source>
        <dbReference type="Proteomes" id="UP000799118"/>
    </source>
</evidence>
<proteinExistence type="predicted"/>
<gene>
    <name evidence="1" type="ORF">BT96DRAFT_987627</name>
</gene>
<dbReference type="Proteomes" id="UP000799118">
    <property type="component" value="Unassembled WGS sequence"/>
</dbReference>
<protein>
    <submittedName>
        <fullName evidence="1">Uncharacterized protein</fullName>
    </submittedName>
</protein>
<sequence length="127" mass="13793">MSSSSAPLSACPPNSTSQILVDDTDPRIVYSAGWVQEGNPEWNVKAPPMVLTSFQASQLPLPSKVWEQSVGIQVFGTVGLPDGSPTSTYQVDNAVPSTFTFNANGMTNYRVQFYSSQRWILAHIPSL</sequence>
<evidence type="ECO:0000313" key="1">
    <source>
        <dbReference type="EMBL" id="KAE9406488.1"/>
    </source>
</evidence>
<accession>A0A6A4IB00</accession>
<dbReference type="AlphaFoldDB" id="A0A6A4IB00"/>
<dbReference type="OrthoDB" id="3265734at2759"/>
<organism evidence="1 2">
    <name type="scientific">Gymnopus androsaceus JB14</name>
    <dbReference type="NCBI Taxonomy" id="1447944"/>
    <lineage>
        <taxon>Eukaryota</taxon>
        <taxon>Fungi</taxon>
        <taxon>Dikarya</taxon>
        <taxon>Basidiomycota</taxon>
        <taxon>Agaricomycotina</taxon>
        <taxon>Agaricomycetes</taxon>
        <taxon>Agaricomycetidae</taxon>
        <taxon>Agaricales</taxon>
        <taxon>Marasmiineae</taxon>
        <taxon>Omphalotaceae</taxon>
        <taxon>Gymnopus</taxon>
    </lineage>
</organism>
<name>A0A6A4IB00_9AGAR</name>
<reference evidence="1" key="1">
    <citation type="journal article" date="2019" name="Environ. Microbiol.">
        <title>Fungal ecological strategies reflected in gene transcription - a case study of two litter decomposers.</title>
        <authorList>
            <person name="Barbi F."/>
            <person name="Kohler A."/>
            <person name="Barry K."/>
            <person name="Baskaran P."/>
            <person name="Daum C."/>
            <person name="Fauchery L."/>
            <person name="Ihrmark K."/>
            <person name="Kuo A."/>
            <person name="LaButti K."/>
            <person name="Lipzen A."/>
            <person name="Morin E."/>
            <person name="Grigoriev I.V."/>
            <person name="Henrissat B."/>
            <person name="Lindahl B."/>
            <person name="Martin F."/>
        </authorList>
    </citation>
    <scope>NUCLEOTIDE SEQUENCE</scope>
    <source>
        <strain evidence="1">JB14</strain>
    </source>
</reference>
<keyword evidence="2" id="KW-1185">Reference proteome</keyword>